<sequence length="85" mass="9736">MQRIIALIILLIPGFLAALGIKWMRDTLFGILQPPLPFLWLQFLLGLLLFLAGLGFVGGFILHRDRKRNKVQPRFQRKQKNGPNA</sequence>
<feature type="transmembrane region" description="Helical" evidence="1">
    <location>
        <begin position="41"/>
        <end position="62"/>
    </location>
</feature>
<keyword evidence="1" id="KW-0472">Membrane</keyword>
<evidence type="ECO:0000256" key="1">
    <source>
        <dbReference type="SAM" id="Phobius"/>
    </source>
</evidence>
<dbReference type="Pfam" id="PF11118">
    <property type="entry name" value="DUF2627"/>
    <property type="match status" value="1"/>
</dbReference>
<dbReference type="Proteomes" id="UP000580891">
    <property type="component" value="Unassembled WGS sequence"/>
</dbReference>
<comment type="caution">
    <text evidence="2">The sequence shown here is derived from an EMBL/GenBank/DDBJ whole genome shotgun (WGS) entry which is preliminary data.</text>
</comment>
<proteinExistence type="predicted"/>
<dbReference type="InterPro" id="IPR020138">
    <property type="entry name" value="Uncharacterised_YqzF"/>
</dbReference>
<protein>
    <submittedName>
        <fullName evidence="2">UPF0716 family protein affecting phage T7 exclusion</fullName>
    </submittedName>
</protein>
<reference evidence="2 3" key="1">
    <citation type="submission" date="2020-07" db="EMBL/GenBank/DDBJ databases">
        <title>Genomic Encyclopedia of Type Strains, Phase IV (KMG-IV): sequencing the most valuable type-strain genomes for metagenomic binning, comparative biology and taxonomic classification.</title>
        <authorList>
            <person name="Goeker M."/>
        </authorList>
    </citation>
    <scope>NUCLEOTIDE SEQUENCE [LARGE SCALE GENOMIC DNA]</scope>
    <source>
        <strain evidence="2 3">DSM 25220</strain>
    </source>
</reference>
<dbReference type="RefSeq" id="WP_181535446.1">
    <property type="nucleotide sequence ID" value="NZ_JACDUU010000001.1"/>
</dbReference>
<keyword evidence="1" id="KW-0812">Transmembrane</keyword>
<accession>A0A7W0BTY6</accession>
<organism evidence="2 3">
    <name type="scientific">[Anoxybacillus] calidus</name>
    <dbReference type="NCBI Taxonomy" id="575178"/>
    <lineage>
        <taxon>Bacteria</taxon>
        <taxon>Bacillati</taxon>
        <taxon>Bacillota</taxon>
        <taxon>Bacilli</taxon>
        <taxon>Bacillales</taxon>
        <taxon>Anoxybacillaceae</taxon>
        <taxon>Paranoxybacillus</taxon>
    </lineage>
</organism>
<gene>
    <name evidence="2" type="ORF">HNQ85_000253</name>
</gene>
<keyword evidence="3" id="KW-1185">Reference proteome</keyword>
<dbReference type="EMBL" id="JACDUU010000001">
    <property type="protein sequence ID" value="MBA2869995.1"/>
    <property type="molecule type" value="Genomic_DNA"/>
</dbReference>
<keyword evidence="1" id="KW-1133">Transmembrane helix</keyword>
<evidence type="ECO:0000313" key="2">
    <source>
        <dbReference type="EMBL" id="MBA2869995.1"/>
    </source>
</evidence>
<evidence type="ECO:0000313" key="3">
    <source>
        <dbReference type="Proteomes" id="UP000580891"/>
    </source>
</evidence>
<dbReference type="AlphaFoldDB" id="A0A7W0BTY6"/>
<name>A0A7W0BTY6_9BACL</name>